<feature type="domain" description="HTH myb-type" evidence="7">
    <location>
        <begin position="63"/>
        <end position="114"/>
    </location>
</feature>
<dbReference type="FunFam" id="1.10.10.60:FF:000016">
    <property type="entry name" value="Transcriptional activator Myb isoform A"/>
    <property type="match status" value="1"/>
</dbReference>
<proteinExistence type="predicted"/>
<dbReference type="SUPFAM" id="SSF46689">
    <property type="entry name" value="Homeodomain-like"/>
    <property type="match status" value="2"/>
</dbReference>
<evidence type="ECO:0000256" key="3">
    <source>
        <dbReference type="ARBA" id="ARBA00023163"/>
    </source>
</evidence>
<feature type="compositionally biased region" description="Polar residues" evidence="5">
    <location>
        <begin position="238"/>
        <end position="248"/>
    </location>
</feature>
<feature type="domain" description="Myb-like" evidence="6">
    <location>
        <begin position="3"/>
        <end position="59"/>
    </location>
</feature>
<accession>A0A067MCS6</accession>
<name>A0A067MCS6_BOTB1</name>
<dbReference type="InterPro" id="IPR009057">
    <property type="entry name" value="Homeodomain-like_sf"/>
</dbReference>
<organism evidence="8 9">
    <name type="scientific">Botryobasidium botryosum (strain FD-172 SS1)</name>
    <dbReference type="NCBI Taxonomy" id="930990"/>
    <lineage>
        <taxon>Eukaryota</taxon>
        <taxon>Fungi</taxon>
        <taxon>Dikarya</taxon>
        <taxon>Basidiomycota</taxon>
        <taxon>Agaricomycotina</taxon>
        <taxon>Agaricomycetes</taxon>
        <taxon>Cantharellales</taxon>
        <taxon>Botryobasidiaceae</taxon>
        <taxon>Botryobasidium</taxon>
    </lineage>
</organism>
<feature type="domain" description="HTH myb-type" evidence="7">
    <location>
        <begin position="116"/>
        <end position="166"/>
    </location>
</feature>
<keyword evidence="9" id="KW-1185">Reference proteome</keyword>
<dbReference type="GO" id="GO:0042796">
    <property type="term" value="P:snRNA transcription by RNA polymerase III"/>
    <property type="evidence" value="ECO:0007669"/>
    <property type="project" value="TreeGrafter"/>
</dbReference>
<dbReference type="GO" id="GO:0000978">
    <property type="term" value="F:RNA polymerase II cis-regulatory region sequence-specific DNA binding"/>
    <property type="evidence" value="ECO:0007669"/>
    <property type="project" value="TreeGrafter"/>
</dbReference>
<evidence type="ECO:0000259" key="6">
    <source>
        <dbReference type="PROSITE" id="PS50090"/>
    </source>
</evidence>
<dbReference type="GO" id="GO:0019185">
    <property type="term" value="C:snRNA-activating protein complex"/>
    <property type="evidence" value="ECO:0007669"/>
    <property type="project" value="TreeGrafter"/>
</dbReference>
<dbReference type="OrthoDB" id="2143914at2759"/>
<keyword evidence="3" id="KW-0804">Transcription</keyword>
<dbReference type="CDD" id="cd00167">
    <property type="entry name" value="SANT"/>
    <property type="match status" value="3"/>
</dbReference>
<protein>
    <submittedName>
        <fullName evidence="8">Uncharacterized protein</fullName>
    </submittedName>
</protein>
<dbReference type="STRING" id="930990.A0A067MCS6"/>
<dbReference type="PROSITE" id="PS51294">
    <property type="entry name" value="HTH_MYB"/>
    <property type="match status" value="3"/>
</dbReference>
<dbReference type="PANTHER" id="PTHR46621:SF1">
    <property type="entry name" value="SNRNA-ACTIVATING PROTEIN COMPLEX SUBUNIT 4"/>
    <property type="match status" value="1"/>
</dbReference>
<feature type="domain" description="HTH myb-type" evidence="7">
    <location>
        <begin position="1"/>
        <end position="55"/>
    </location>
</feature>
<keyword evidence="1" id="KW-0805">Transcription regulation</keyword>
<dbReference type="Proteomes" id="UP000027195">
    <property type="component" value="Unassembled WGS sequence"/>
</dbReference>
<feature type="compositionally biased region" description="Low complexity" evidence="5">
    <location>
        <begin position="193"/>
        <end position="233"/>
    </location>
</feature>
<keyword evidence="4" id="KW-0539">Nucleus</keyword>
<dbReference type="InParanoid" id="A0A067MCS6"/>
<dbReference type="AlphaFoldDB" id="A0A067MCS6"/>
<dbReference type="InterPro" id="IPR017930">
    <property type="entry name" value="Myb_dom"/>
</dbReference>
<dbReference type="Gene3D" id="1.10.10.60">
    <property type="entry name" value="Homeodomain-like"/>
    <property type="match status" value="3"/>
</dbReference>
<feature type="region of interest" description="Disordered" evidence="5">
    <location>
        <begin position="152"/>
        <end position="259"/>
    </location>
</feature>
<evidence type="ECO:0000256" key="1">
    <source>
        <dbReference type="ARBA" id="ARBA00023015"/>
    </source>
</evidence>
<dbReference type="EMBL" id="KL198050">
    <property type="protein sequence ID" value="KDQ12515.1"/>
    <property type="molecule type" value="Genomic_DNA"/>
</dbReference>
<feature type="compositionally biased region" description="Polar residues" evidence="5">
    <location>
        <begin position="182"/>
        <end position="192"/>
    </location>
</feature>
<dbReference type="HOGENOM" id="CLU_618368_0_0_1"/>
<evidence type="ECO:0000259" key="7">
    <source>
        <dbReference type="PROSITE" id="PS51294"/>
    </source>
</evidence>
<evidence type="ECO:0000256" key="4">
    <source>
        <dbReference type="ARBA" id="ARBA00023242"/>
    </source>
</evidence>
<dbReference type="InterPro" id="IPR051575">
    <property type="entry name" value="Myb-like_DNA-bd"/>
</dbReference>
<gene>
    <name evidence="8" type="ORF">BOTBODRAFT_56780</name>
</gene>
<keyword evidence="2" id="KW-0238">DNA-binding</keyword>
<evidence type="ECO:0000313" key="8">
    <source>
        <dbReference type="EMBL" id="KDQ12515.1"/>
    </source>
</evidence>
<evidence type="ECO:0000256" key="2">
    <source>
        <dbReference type="ARBA" id="ARBA00023125"/>
    </source>
</evidence>
<feature type="region of interest" description="Disordered" evidence="5">
    <location>
        <begin position="272"/>
        <end position="292"/>
    </location>
</feature>
<dbReference type="GO" id="GO:0042795">
    <property type="term" value="P:snRNA transcription by RNA polymerase II"/>
    <property type="evidence" value="ECO:0007669"/>
    <property type="project" value="TreeGrafter"/>
</dbReference>
<sequence>MPTPCRERRPWTEEEDTLLRAAVKREDPDSHPPSKWHAIASHVPNRTNKDCRKRWCAKMETVVSKGGWSSEEDERLLKAVEQHGTRWSLVAAAVKTRNSGQCAKRWSDTLNPNIDRSTWTPEEDRQLLEVVKEHGKSWTNIVRTYYPGRTGLSAKNRYGQLTRASSERRRLQPHQRAVPASRSGTRTSSPALSTPTNSGPSAGPSTPSDPSSTAPSTPISPLSPFSPSFSPFSPATPVLSTADTSGASTPMEPATPSPDLFFRDFVALLPPWDTSSAQGPPAEPQWASPGRGDADSIGCTFAQGELAYQDGSSLCGGVDPLAPGAQWDTFWQDSGSMFFDAFMNENAGASLGFDASTSLFGPCQTPDVSSSFDSVMRDNSFDLTFPGSAPLSTNLSRDTSNTPSADSDVGQPLSQSINMRQVDIEALPIESFKAPGVSDGLQLPNPITIGSEVTFNLNPAMDARSHSPNAAPGKPRVTVAVAVCDAQQLNGTINSLVHALSKSLPPGCTENGAPSQSYCVTMKVGSLA</sequence>
<dbReference type="PROSITE" id="PS50090">
    <property type="entry name" value="MYB_LIKE"/>
    <property type="match status" value="3"/>
</dbReference>
<reference evidence="9" key="1">
    <citation type="journal article" date="2014" name="Proc. Natl. Acad. Sci. U.S.A.">
        <title>Extensive sampling of basidiomycete genomes demonstrates inadequacy of the white-rot/brown-rot paradigm for wood decay fungi.</title>
        <authorList>
            <person name="Riley R."/>
            <person name="Salamov A.A."/>
            <person name="Brown D.W."/>
            <person name="Nagy L.G."/>
            <person name="Floudas D."/>
            <person name="Held B.W."/>
            <person name="Levasseur A."/>
            <person name="Lombard V."/>
            <person name="Morin E."/>
            <person name="Otillar R."/>
            <person name="Lindquist E.A."/>
            <person name="Sun H."/>
            <person name="LaButti K.M."/>
            <person name="Schmutz J."/>
            <person name="Jabbour D."/>
            <person name="Luo H."/>
            <person name="Baker S.E."/>
            <person name="Pisabarro A.G."/>
            <person name="Walton J.D."/>
            <person name="Blanchette R.A."/>
            <person name="Henrissat B."/>
            <person name="Martin F."/>
            <person name="Cullen D."/>
            <person name="Hibbett D.S."/>
            <person name="Grigoriev I.V."/>
        </authorList>
    </citation>
    <scope>NUCLEOTIDE SEQUENCE [LARGE SCALE GENOMIC DNA]</scope>
    <source>
        <strain evidence="9">FD-172 SS1</strain>
    </source>
</reference>
<dbReference type="Pfam" id="PF13921">
    <property type="entry name" value="Myb_DNA-bind_6"/>
    <property type="match status" value="1"/>
</dbReference>
<feature type="region of interest" description="Disordered" evidence="5">
    <location>
        <begin position="392"/>
        <end position="413"/>
    </location>
</feature>
<evidence type="ECO:0000313" key="9">
    <source>
        <dbReference type="Proteomes" id="UP000027195"/>
    </source>
</evidence>
<dbReference type="Pfam" id="PF00249">
    <property type="entry name" value="Myb_DNA-binding"/>
    <property type="match status" value="1"/>
</dbReference>
<dbReference type="GO" id="GO:0001006">
    <property type="term" value="F:RNA polymerase III type 3 promoter sequence-specific DNA binding"/>
    <property type="evidence" value="ECO:0007669"/>
    <property type="project" value="TreeGrafter"/>
</dbReference>
<feature type="domain" description="Myb-like" evidence="6">
    <location>
        <begin position="111"/>
        <end position="162"/>
    </location>
</feature>
<dbReference type="SMART" id="SM00717">
    <property type="entry name" value="SANT"/>
    <property type="match status" value="3"/>
</dbReference>
<dbReference type="PANTHER" id="PTHR46621">
    <property type="entry name" value="SNRNA-ACTIVATING PROTEIN COMPLEX SUBUNIT 4"/>
    <property type="match status" value="1"/>
</dbReference>
<feature type="domain" description="Myb-like" evidence="6">
    <location>
        <begin position="60"/>
        <end position="110"/>
    </location>
</feature>
<dbReference type="InterPro" id="IPR001005">
    <property type="entry name" value="SANT/Myb"/>
</dbReference>
<feature type="compositionally biased region" description="Polar residues" evidence="5">
    <location>
        <begin position="392"/>
        <end position="405"/>
    </location>
</feature>
<evidence type="ECO:0000256" key="5">
    <source>
        <dbReference type="SAM" id="MobiDB-lite"/>
    </source>
</evidence>